<organism evidence="3 4">
    <name type="scientific">Cognatishimia activa</name>
    <dbReference type="NCBI Taxonomy" id="1715691"/>
    <lineage>
        <taxon>Bacteria</taxon>
        <taxon>Pseudomonadati</taxon>
        <taxon>Pseudomonadota</taxon>
        <taxon>Alphaproteobacteria</taxon>
        <taxon>Rhodobacterales</taxon>
        <taxon>Paracoccaceae</taxon>
        <taxon>Cognatishimia</taxon>
    </lineage>
</organism>
<name>A0A975I711_9RHOB</name>
<evidence type="ECO:0000256" key="2">
    <source>
        <dbReference type="SAM" id="SignalP"/>
    </source>
</evidence>
<reference evidence="3" key="1">
    <citation type="submission" date="2020-07" db="EMBL/GenBank/DDBJ databases">
        <title>Genome sequences of bacteria associated with the marine, planktonic diatom Thalassiosira profunda strain ECT2AJA-044.</title>
        <authorList>
            <person name="Gargas C.B."/>
            <person name="Roberts W.R."/>
            <person name="Alverson A.J."/>
        </authorList>
    </citation>
    <scope>NUCLEOTIDE SEQUENCE</scope>
    <source>
        <strain evidence="3">ECT2AJA-044</strain>
    </source>
</reference>
<protein>
    <submittedName>
        <fullName evidence="3">Uncharacterized protein</fullName>
    </submittedName>
</protein>
<gene>
    <name evidence="3" type="ORF">HZ995_13685</name>
</gene>
<feature type="chain" id="PRO_5037087100" evidence="2">
    <location>
        <begin position="22"/>
        <end position="69"/>
    </location>
</feature>
<proteinExistence type="predicted"/>
<dbReference type="EMBL" id="CP060010">
    <property type="protein sequence ID" value="QTN35517.1"/>
    <property type="molecule type" value="Genomic_DNA"/>
</dbReference>
<evidence type="ECO:0000313" key="3">
    <source>
        <dbReference type="EMBL" id="QTN35517.1"/>
    </source>
</evidence>
<dbReference type="RefSeq" id="WP_209356221.1">
    <property type="nucleotide sequence ID" value="NZ_CP060010.1"/>
</dbReference>
<keyword evidence="2" id="KW-0732">Signal</keyword>
<keyword evidence="1" id="KW-0812">Transmembrane</keyword>
<feature type="transmembrane region" description="Helical" evidence="1">
    <location>
        <begin position="31"/>
        <end position="58"/>
    </location>
</feature>
<keyword evidence="1" id="KW-0472">Membrane</keyword>
<sequence length="69" mass="6698">MKKLTITTAMIVAFSALPAWAQNGGVSSSEIANAAAASSAGEGILVLIFILSVIGAALGGNGTTAPLPL</sequence>
<dbReference type="Proteomes" id="UP000665026">
    <property type="component" value="Chromosome"/>
</dbReference>
<evidence type="ECO:0000313" key="4">
    <source>
        <dbReference type="Proteomes" id="UP000665026"/>
    </source>
</evidence>
<dbReference type="AlphaFoldDB" id="A0A975I711"/>
<feature type="signal peptide" evidence="2">
    <location>
        <begin position="1"/>
        <end position="21"/>
    </location>
</feature>
<dbReference type="KEGG" id="cact:HZ995_13685"/>
<keyword evidence="1" id="KW-1133">Transmembrane helix</keyword>
<evidence type="ECO:0000256" key="1">
    <source>
        <dbReference type="SAM" id="Phobius"/>
    </source>
</evidence>
<accession>A0A975I711</accession>